<organism evidence="2 3">
    <name type="scientific">Portunus trituberculatus</name>
    <name type="common">Swimming crab</name>
    <name type="synonym">Neptunus trituberculatus</name>
    <dbReference type="NCBI Taxonomy" id="210409"/>
    <lineage>
        <taxon>Eukaryota</taxon>
        <taxon>Metazoa</taxon>
        <taxon>Ecdysozoa</taxon>
        <taxon>Arthropoda</taxon>
        <taxon>Crustacea</taxon>
        <taxon>Multicrustacea</taxon>
        <taxon>Malacostraca</taxon>
        <taxon>Eumalacostraca</taxon>
        <taxon>Eucarida</taxon>
        <taxon>Decapoda</taxon>
        <taxon>Pleocyemata</taxon>
        <taxon>Brachyura</taxon>
        <taxon>Eubrachyura</taxon>
        <taxon>Portunoidea</taxon>
        <taxon>Portunidae</taxon>
        <taxon>Portuninae</taxon>
        <taxon>Portunus</taxon>
    </lineage>
</organism>
<dbReference type="AlphaFoldDB" id="A0A5B7JJ79"/>
<sequence length="140" mass="14670">MPPASHHPPPPQPPPRHALESTPRTPTPSCSAAPHLLQATPASQLKTQDASLSSSPICTSSVYSGVRRGFIRPAYQPPACLCRGIGVRTSYPHPAVSGTKCCAIPSRPPERLQVCGGGGLKSVAGSDLARMFIDVRVSLK</sequence>
<evidence type="ECO:0000313" key="2">
    <source>
        <dbReference type="EMBL" id="MPC94859.1"/>
    </source>
</evidence>
<gene>
    <name evidence="2" type="ORF">E2C01_090047</name>
</gene>
<protein>
    <submittedName>
        <fullName evidence="2">Uncharacterized protein</fullName>
    </submittedName>
</protein>
<dbReference type="Proteomes" id="UP000324222">
    <property type="component" value="Unassembled WGS sequence"/>
</dbReference>
<reference evidence="2 3" key="1">
    <citation type="submission" date="2019-05" db="EMBL/GenBank/DDBJ databases">
        <title>Another draft genome of Portunus trituberculatus and its Hox gene families provides insights of decapod evolution.</title>
        <authorList>
            <person name="Jeong J.-H."/>
            <person name="Song I."/>
            <person name="Kim S."/>
            <person name="Choi T."/>
            <person name="Kim D."/>
            <person name="Ryu S."/>
            <person name="Kim W."/>
        </authorList>
    </citation>
    <scope>NUCLEOTIDE SEQUENCE [LARGE SCALE GENOMIC DNA]</scope>
    <source>
        <tissue evidence="2">Muscle</tissue>
    </source>
</reference>
<proteinExistence type="predicted"/>
<name>A0A5B7JJ79_PORTR</name>
<dbReference type="OrthoDB" id="6336132at2759"/>
<evidence type="ECO:0000256" key="1">
    <source>
        <dbReference type="SAM" id="MobiDB-lite"/>
    </source>
</evidence>
<feature type="compositionally biased region" description="Pro residues" evidence="1">
    <location>
        <begin position="1"/>
        <end position="16"/>
    </location>
</feature>
<evidence type="ECO:0000313" key="3">
    <source>
        <dbReference type="Proteomes" id="UP000324222"/>
    </source>
</evidence>
<keyword evidence="3" id="KW-1185">Reference proteome</keyword>
<feature type="region of interest" description="Disordered" evidence="1">
    <location>
        <begin position="1"/>
        <end position="34"/>
    </location>
</feature>
<dbReference type="EMBL" id="VSRR010100087">
    <property type="protein sequence ID" value="MPC94859.1"/>
    <property type="molecule type" value="Genomic_DNA"/>
</dbReference>
<comment type="caution">
    <text evidence="2">The sequence shown here is derived from an EMBL/GenBank/DDBJ whole genome shotgun (WGS) entry which is preliminary data.</text>
</comment>
<accession>A0A5B7JJ79</accession>